<feature type="signal peptide" evidence="2">
    <location>
        <begin position="1"/>
        <end position="17"/>
    </location>
</feature>
<dbReference type="EMBL" id="CAXDID020000401">
    <property type="protein sequence ID" value="CAL6087447.1"/>
    <property type="molecule type" value="Genomic_DNA"/>
</dbReference>
<keyword evidence="1" id="KW-0472">Membrane</keyword>
<evidence type="ECO:0000256" key="1">
    <source>
        <dbReference type="SAM" id="Phobius"/>
    </source>
</evidence>
<reference evidence="4" key="1">
    <citation type="submission" date="2023-06" db="EMBL/GenBank/DDBJ databases">
        <authorList>
            <person name="Kurt Z."/>
        </authorList>
    </citation>
    <scope>NUCLEOTIDE SEQUENCE</scope>
</reference>
<protein>
    <submittedName>
        <fullName evidence="5">Hypothetical_protein</fullName>
    </submittedName>
</protein>
<accession>A0AA86UPB2</accession>
<keyword evidence="2" id="KW-0732">Signal</keyword>
<evidence type="ECO:0000256" key="2">
    <source>
        <dbReference type="SAM" id="SignalP"/>
    </source>
</evidence>
<dbReference type="AlphaFoldDB" id="A0AA86UPB2"/>
<evidence type="ECO:0000313" key="6">
    <source>
        <dbReference type="EMBL" id="CAL6087447.1"/>
    </source>
</evidence>
<feature type="chain" id="PRO_5044705063" evidence="2">
    <location>
        <begin position="18"/>
        <end position="103"/>
    </location>
</feature>
<proteinExistence type="predicted"/>
<sequence>MLLISITLACSINPTETCSDAYEKFVKCFNKEQSEESQLIFCKRFEQQEGGLIEAEMDLEQDIEAWVYAVSIIVPLIGLGLIIAALLYIYRNFQINSKARWKK</sequence>
<reference evidence="5 7" key="2">
    <citation type="submission" date="2024-07" db="EMBL/GenBank/DDBJ databases">
        <authorList>
            <person name="Akdeniz Z."/>
        </authorList>
    </citation>
    <scope>NUCLEOTIDE SEQUENCE [LARGE SCALE GENOMIC DNA]</scope>
</reference>
<dbReference type="EMBL" id="CATOUU010000873">
    <property type="protein sequence ID" value="CAI9956347.1"/>
    <property type="molecule type" value="Genomic_DNA"/>
</dbReference>
<name>A0AA86UPB2_9EUKA</name>
<keyword evidence="1" id="KW-1133">Transmembrane helix</keyword>
<dbReference type="EMBL" id="CAXDID020000170">
    <property type="protein sequence ID" value="CAL6046929.1"/>
    <property type="molecule type" value="Genomic_DNA"/>
</dbReference>
<evidence type="ECO:0000313" key="3">
    <source>
        <dbReference type="EMBL" id="CAI9956347.1"/>
    </source>
</evidence>
<dbReference type="EMBL" id="CATOUU010001006">
    <property type="protein sequence ID" value="CAI9966355.1"/>
    <property type="molecule type" value="Genomic_DNA"/>
</dbReference>
<evidence type="ECO:0000313" key="7">
    <source>
        <dbReference type="Proteomes" id="UP001642409"/>
    </source>
</evidence>
<evidence type="ECO:0000313" key="5">
    <source>
        <dbReference type="EMBL" id="CAL6046929.1"/>
    </source>
</evidence>
<dbReference type="Proteomes" id="UP001642409">
    <property type="component" value="Unassembled WGS sequence"/>
</dbReference>
<feature type="transmembrane region" description="Helical" evidence="1">
    <location>
        <begin position="65"/>
        <end position="90"/>
    </location>
</feature>
<keyword evidence="1" id="KW-0812">Transmembrane</keyword>
<evidence type="ECO:0000313" key="4">
    <source>
        <dbReference type="EMBL" id="CAI9966355.1"/>
    </source>
</evidence>
<keyword evidence="7" id="KW-1185">Reference proteome</keyword>
<organism evidence="4">
    <name type="scientific">Hexamita inflata</name>
    <dbReference type="NCBI Taxonomy" id="28002"/>
    <lineage>
        <taxon>Eukaryota</taxon>
        <taxon>Metamonada</taxon>
        <taxon>Diplomonadida</taxon>
        <taxon>Hexamitidae</taxon>
        <taxon>Hexamitinae</taxon>
        <taxon>Hexamita</taxon>
    </lineage>
</organism>
<comment type="caution">
    <text evidence="4">The sequence shown here is derived from an EMBL/GenBank/DDBJ whole genome shotgun (WGS) entry which is preliminary data.</text>
</comment>
<gene>
    <name evidence="5" type="ORF">HINF_LOCUS41960</name>
    <name evidence="3" type="ORF">HINF_LOCUS43992</name>
    <name evidence="4" type="ORF">HINF_LOCUS54000</name>
    <name evidence="6" type="ORF">HINF_LOCUS63650</name>
</gene>